<dbReference type="GO" id="GO:0061640">
    <property type="term" value="P:cytoskeleton-dependent cytokinesis"/>
    <property type="evidence" value="ECO:0007669"/>
    <property type="project" value="InterPro"/>
</dbReference>
<dbReference type="Pfam" id="PF07426">
    <property type="entry name" value="Dynactin_p22"/>
    <property type="match status" value="1"/>
</dbReference>
<accession>A0A1A9WLU9</accession>
<dbReference type="VEuPathDB" id="VectorBase:GBRI024286"/>
<proteinExistence type="predicted"/>
<evidence type="ECO:0000313" key="3">
    <source>
        <dbReference type="Proteomes" id="UP000091820"/>
    </source>
</evidence>
<dbReference type="Proteomes" id="UP000091820">
    <property type="component" value="Unassembled WGS sequence"/>
</dbReference>
<keyword evidence="1" id="KW-0175">Coiled coil</keyword>
<feature type="coiled-coil region" evidence="1">
    <location>
        <begin position="170"/>
        <end position="197"/>
    </location>
</feature>
<evidence type="ECO:0000256" key="1">
    <source>
        <dbReference type="SAM" id="Coils"/>
    </source>
</evidence>
<dbReference type="EnsemblMetazoa" id="GBRI024286-RA">
    <property type="protein sequence ID" value="GBRI024286-PA"/>
    <property type="gene ID" value="GBRI024286"/>
</dbReference>
<dbReference type="AlphaFoldDB" id="A0A1A9WLU9"/>
<reference evidence="2" key="2">
    <citation type="submission" date="2020-05" db="UniProtKB">
        <authorList>
            <consortium name="EnsemblMetazoa"/>
        </authorList>
    </citation>
    <scope>IDENTIFICATION</scope>
    <source>
        <strain evidence="2">IAEA</strain>
    </source>
</reference>
<protein>
    <submittedName>
        <fullName evidence="2">Uncharacterized protein</fullName>
    </submittedName>
</protein>
<dbReference type="PANTHER" id="PTHR28360">
    <property type="entry name" value="DYNACTIN SUBUNIT 3"/>
    <property type="match status" value="1"/>
</dbReference>
<evidence type="ECO:0000313" key="2">
    <source>
        <dbReference type="EnsemblMetazoa" id="GBRI024286-PA"/>
    </source>
</evidence>
<dbReference type="PANTHER" id="PTHR28360:SF1">
    <property type="entry name" value="DYNACTIN SUBUNIT 3"/>
    <property type="match status" value="1"/>
</dbReference>
<dbReference type="GO" id="GO:0005869">
    <property type="term" value="C:dynactin complex"/>
    <property type="evidence" value="ECO:0007669"/>
    <property type="project" value="InterPro"/>
</dbReference>
<keyword evidence="3" id="KW-1185">Reference proteome</keyword>
<sequence length="204" mass="23249">MQALDMLEKRIDTLSRILYGPNASETTSAITPELATNTVTATEDIVDSLISANNIMNEAISGREQIKSVMNRTAELEKYLDPQFLEESQQVRAKEVYLNAITQDLHLQFAELEQIRELEPTLGAEYFRNIPAEGVADLIHINMENEEIAQQTEIIEESLILAMKHYGEIQENVMSSLEAMSKRLDKLEEKTLQKKHEEMNKPLD</sequence>
<name>A0A1A9WLU9_9MUSC</name>
<reference evidence="3" key="1">
    <citation type="submission" date="2014-03" db="EMBL/GenBank/DDBJ databases">
        <authorList>
            <person name="Aksoy S."/>
            <person name="Warren W."/>
            <person name="Wilson R.K."/>
        </authorList>
    </citation>
    <scope>NUCLEOTIDE SEQUENCE [LARGE SCALE GENOMIC DNA]</scope>
    <source>
        <strain evidence="3">IAEA</strain>
    </source>
</reference>
<dbReference type="STRING" id="37001.A0A1A9WLU9"/>
<organism evidence="2 3">
    <name type="scientific">Glossina brevipalpis</name>
    <dbReference type="NCBI Taxonomy" id="37001"/>
    <lineage>
        <taxon>Eukaryota</taxon>
        <taxon>Metazoa</taxon>
        <taxon>Ecdysozoa</taxon>
        <taxon>Arthropoda</taxon>
        <taxon>Hexapoda</taxon>
        <taxon>Insecta</taxon>
        <taxon>Pterygota</taxon>
        <taxon>Neoptera</taxon>
        <taxon>Endopterygota</taxon>
        <taxon>Diptera</taxon>
        <taxon>Brachycera</taxon>
        <taxon>Muscomorpha</taxon>
        <taxon>Hippoboscoidea</taxon>
        <taxon>Glossinidae</taxon>
        <taxon>Glossina</taxon>
    </lineage>
</organism>
<dbReference type="InterPro" id="IPR009991">
    <property type="entry name" value="DCTN3"/>
</dbReference>